<dbReference type="InterPro" id="IPR036852">
    <property type="entry name" value="Peptidase_S8/S53_dom_sf"/>
</dbReference>
<evidence type="ECO:0000256" key="5">
    <source>
        <dbReference type="PROSITE-ProRule" id="PRU01240"/>
    </source>
</evidence>
<dbReference type="GO" id="GO:0004252">
    <property type="term" value="F:serine-type endopeptidase activity"/>
    <property type="evidence" value="ECO:0007669"/>
    <property type="project" value="UniProtKB-UniRule"/>
</dbReference>
<keyword evidence="4 5" id="KW-0720">Serine protease</keyword>
<keyword evidence="8" id="KW-0472">Membrane</keyword>
<name>A0A482J1R5_9BURK</name>
<reference evidence="10 11" key="1">
    <citation type="submission" date="2019-03" db="EMBL/GenBank/DDBJ databases">
        <title>Comparative insights into the high quality Complete genome sequence of highly metal resistant Cupriavidus metallidurans strain BS1 isolated from a gold-copper mine.</title>
        <authorList>
            <person name="Mazhar H.S."/>
            <person name="Rensing C."/>
        </authorList>
    </citation>
    <scope>NUCLEOTIDE SEQUENCE [LARGE SCALE GENOMIC DNA]</scope>
    <source>
        <strain evidence="10 11">BS1</strain>
    </source>
</reference>
<feature type="active site" description="Charge relay system" evidence="5">
    <location>
        <position position="454"/>
    </location>
</feature>
<dbReference type="InterPro" id="IPR022398">
    <property type="entry name" value="Peptidase_S8_His-AS"/>
</dbReference>
<dbReference type="InterPro" id="IPR034176">
    <property type="entry name" value="Peptidases_S8_13"/>
</dbReference>
<comment type="similarity">
    <text evidence="1 5 6">Belongs to the peptidase S8 family.</text>
</comment>
<evidence type="ECO:0000256" key="8">
    <source>
        <dbReference type="SAM" id="Phobius"/>
    </source>
</evidence>
<dbReference type="InterPro" id="IPR015500">
    <property type="entry name" value="Peptidase_S8_subtilisin-rel"/>
</dbReference>
<evidence type="ECO:0000259" key="9">
    <source>
        <dbReference type="Pfam" id="PF00082"/>
    </source>
</evidence>
<dbReference type="PRINTS" id="PR00723">
    <property type="entry name" value="SUBTILISIN"/>
</dbReference>
<evidence type="ECO:0000256" key="4">
    <source>
        <dbReference type="ARBA" id="ARBA00022825"/>
    </source>
</evidence>
<dbReference type="Proteomes" id="UP000253772">
    <property type="component" value="Chromosome c2"/>
</dbReference>
<evidence type="ECO:0000256" key="6">
    <source>
        <dbReference type="RuleBase" id="RU003355"/>
    </source>
</evidence>
<keyword evidence="2 5" id="KW-0645">Protease</keyword>
<dbReference type="OrthoDB" id="9790784at2"/>
<gene>
    <name evidence="10" type="primary">mprA</name>
    <name evidence="10" type="ORF">DDF84_030295</name>
</gene>
<organism evidence="10 11">
    <name type="scientific">Cupriavidus metallidurans</name>
    <dbReference type="NCBI Taxonomy" id="119219"/>
    <lineage>
        <taxon>Bacteria</taxon>
        <taxon>Pseudomonadati</taxon>
        <taxon>Pseudomonadota</taxon>
        <taxon>Betaproteobacteria</taxon>
        <taxon>Burkholderiales</taxon>
        <taxon>Burkholderiaceae</taxon>
        <taxon>Cupriavidus</taxon>
    </lineage>
</organism>
<dbReference type="PROSITE" id="PS51892">
    <property type="entry name" value="SUBTILASE"/>
    <property type="match status" value="1"/>
</dbReference>
<protein>
    <submittedName>
        <fullName evidence="10">MprA protease, GlyGly-CTERM protein-sorting domain-containing form</fullName>
    </submittedName>
</protein>
<evidence type="ECO:0000313" key="11">
    <source>
        <dbReference type="Proteomes" id="UP000253772"/>
    </source>
</evidence>
<dbReference type="InterPro" id="IPR013783">
    <property type="entry name" value="Ig-like_fold"/>
</dbReference>
<evidence type="ECO:0000256" key="3">
    <source>
        <dbReference type="ARBA" id="ARBA00022801"/>
    </source>
</evidence>
<dbReference type="InterPro" id="IPR021206">
    <property type="entry name" value="MprA_tail"/>
</dbReference>
<keyword evidence="8" id="KW-0812">Transmembrane</keyword>
<dbReference type="SUPFAM" id="SSF52743">
    <property type="entry name" value="Subtilisin-like"/>
    <property type="match status" value="1"/>
</dbReference>
<feature type="transmembrane region" description="Helical" evidence="8">
    <location>
        <begin position="658"/>
        <end position="677"/>
    </location>
</feature>
<dbReference type="InterPro" id="IPR000209">
    <property type="entry name" value="Peptidase_S8/S53_dom"/>
</dbReference>
<evidence type="ECO:0000256" key="2">
    <source>
        <dbReference type="ARBA" id="ARBA00022670"/>
    </source>
</evidence>
<dbReference type="PANTHER" id="PTHR43806">
    <property type="entry name" value="PEPTIDASE S8"/>
    <property type="match status" value="1"/>
</dbReference>
<feature type="compositionally biased region" description="Gly residues" evidence="7">
    <location>
        <begin position="640"/>
        <end position="655"/>
    </location>
</feature>
<dbReference type="PROSITE" id="PS00138">
    <property type="entry name" value="SUBTILASE_SER"/>
    <property type="match status" value="1"/>
</dbReference>
<feature type="compositionally biased region" description="Low complexity" evidence="7">
    <location>
        <begin position="610"/>
        <end position="625"/>
    </location>
</feature>
<evidence type="ECO:0000256" key="7">
    <source>
        <dbReference type="SAM" id="MobiDB-lite"/>
    </source>
</evidence>
<dbReference type="InterPro" id="IPR023827">
    <property type="entry name" value="Peptidase_S8_Asp-AS"/>
</dbReference>
<feature type="region of interest" description="Disordered" evidence="7">
    <location>
        <begin position="610"/>
        <end position="655"/>
    </location>
</feature>
<dbReference type="Gene3D" id="3.40.50.200">
    <property type="entry name" value="Peptidase S8/S53 domain"/>
    <property type="match status" value="1"/>
</dbReference>
<dbReference type="SUPFAM" id="SSF49299">
    <property type="entry name" value="PKD domain"/>
    <property type="match status" value="1"/>
</dbReference>
<dbReference type="InterPro" id="IPR035986">
    <property type="entry name" value="PKD_dom_sf"/>
</dbReference>
<feature type="domain" description="Peptidase S8/S53" evidence="9">
    <location>
        <begin position="181"/>
        <end position="487"/>
    </location>
</feature>
<dbReference type="InterPro" id="IPR023828">
    <property type="entry name" value="Peptidase_S8_Ser-AS"/>
</dbReference>
<accession>A0A482J1R5</accession>
<dbReference type="NCBIfam" id="TIGR03867">
    <property type="entry name" value="MprA_tail"/>
    <property type="match status" value="1"/>
</dbReference>
<dbReference type="CDD" id="cd07496">
    <property type="entry name" value="Peptidases_S8_13"/>
    <property type="match status" value="1"/>
</dbReference>
<dbReference type="GO" id="GO:0006508">
    <property type="term" value="P:proteolysis"/>
    <property type="evidence" value="ECO:0007669"/>
    <property type="project" value="UniProtKB-KW"/>
</dbReference>
<dbReference type="PROSITE" id="PS00137">
    <property type="entry name" value="SUBTILASE_HIS"/>
    <property type="match status" value="1"/>
</dbReference>
<keyword evidence="8" id="KW-1133">Transmembrane helix</keyword>
<proteinExistence type="inferred from homology"/>
<dbReference type="PANTHER" id="PTHR43806:SF11">
    <property type="entry name" value="CEREVISIN-RELATED"/>
    <property type="match status" value="1"/>
</dbReference>
<dbReference type="PROSITE" id="PS00136">
    <property type="entry name" value="SUBTILASE_ASP"/>
    <property type="match status" value="1"/>
</dbReference>
<dbReference type="EMBL" id="CP037901">
    <property type="protein sequence ID" value="QBP13853.1"/>
    <property type="molecule type" value="Genomic_DNA"/>
</dbReference>
<dbReference type="InterPro" id="IPR050131">
    <property type="entry name" value="Peptidase_S8_subtilisin-like"/>
</dbReference>
<dbReference type="Pfam" id="PF00082">
    <property type="entry name" value="Peptidase_S8"/>
    <property type="match status" value="1"/>
</dbReference>
<dbReference type="AlphaFoldDB" id="A0A482J1R5"/>
<feature type="active site" description="Charge relay system" evidence="5">
    <location>
        <position position="272"/>
    </location>
</feature>
<feature type="active site" description="Charge relay system" evidence="5">
    <location>
        <position position="189"/>
    </location>
</feature>
<evidence type="ECO:0000313" key="10">
    <source>
        <dbReference type="EMBL" id="QBP13853.1"/>
    </source>
</evidence>
<keyword evidence="3 5" id="KW-0378">Hydrolase</keyword>
<dbReference type="Gene3D" id="2.60.40.10">
    <property type="entry name" value="Immunoglobulins"/>
    <property type="match status" value="1"/>
</dbReference>
<evidence type="ECO:0000256" key="1">
    <source>
        <dbReference type="ARBA" id="ARBA00011073"/>
    </source>
</evidence>
<sequence length="683" mass="67943">MPTAAPESEFGPPRAWVARTRWSLATTLPLVAVMFGAVSHAHAQKRNPSEVPSAPVVQLIVKESGAIRSAAAINGGGDEMRRVQQWSAAALQPLTSKRVMSGGARILRLSTPLTASDAAAVAQRLRATGAFDYVDVDYRIHLAGVPANDTYLSQQWNLSPATSSRGGADVFAAWQRMPTGGSVTVAVVDTGITAHEDLDTSRLAAGYDFLTAETLTTTADAKTGKFLPAGFVKNDGIADRDADPSDPGDWVTVDDATNYPDLCGPAVPSSWHGTYVSGIIAATRGNGLGIAGITPFARISNARVLGRCGGVTSDLIDAMRWAAGIAVPGVPLNAEPAKVINLSLGGYSPCGPALQQAVNDVRARGVVIVAATGNDAAMGAGAPANCSGVIGVTAHTPEGDSADYANVGTGTMLSAPGGGRGVLMTGSQLSVLSTVNLGTTTPTGSGYGLKTGTSIAAPHVTGVAAMLLSENASLTPDDIASLLTQSARPFPAGSWCQSRPGTCGAGMLDADSALALLSGQPVVHVAASADTVQPGATLTLYAKGAPGFKVSGATIQWSQTAGPAVSITPVTSDSSGATAVLPTAGTYSFVATIRNDAGSVATDTVTVAATAPASASPGSSETSNGSPGGSDSGASPPPAGGGTGGMASQAGGSGGGGAISPVLALLLLFAGGLGYGLRNSRSA</sequence>